<dbReference type="AlphaFoldDB" id="A0A2K2CTE8"/>
<organism evidence="2">
    <name type="scientific">Brachypodium distachyon</name>
    <name type="common">Purple false brome</name>
    <name type="synonym">Trachynia distachya</name>
    <dbReference type="NCBI Taxonomy" id="15368"/>
    <lineage>
        <taxon>Eukaryota</taxon>
        <taxon>Viridiplantae</taxon>
        <taxon>Streptophyta</taxon>
        <taxon>Embryophyta</taxon>
        <taxon>Tracheophyta</taxon>
        <taxon>Spermatophyta</taxon>
        <taxon>Magnoliopsida</taxon>
        <taxon>Liliopsida</taxon>
        <taxon>Poales</taxon>
        <taxon>Poaceae</taxon>
        <taxon>BOP clade</taxon>
        <taxon>Pooideae</taxon>
        <taxon>Stipodae</taxon>
        <taxon>Brachypodieae</taxon>
        <taxon>Brachypodium</taxon>
    </lineage>
</organism>
<keyword evidence="4" id="KW-1185">Reference proteome</keyword>
<protein>
    <submittedName>
        <fullName evidence="2 3">Uncharacterized protein</fullName>
    </submittedName>
</protein>
<evidence type="ECO:0000313" key="3">
    <source>
        <dbReference type="EnsemblPlants" id="PNT65306"/>
    </source>
</evidence>
<accession>A0A2K2CTE8</accession>
<feature type="region of interest" description="Disordered" evidence="1">
    <location>
        <begin position="1"/>
        <end position="39"/>
    </location>
</feature>
<reference evidence="2" key="2">
    <citation type="submission" date="2017-06" db="EMBL/GenBank/DDBJ databases">
        <title>WGS assembly of Brachypodium distachyon.</title>
        <authorList>
            <consortium name="The International Brachypodium Initiative"/>
            <person name="Lucas S."/>
            <person name="Harmon-Smith M."/>
            <person name="Lail K."/>
            <person name="Tice H."/>
            <person name="Grimwood J."/>
            <person name="Bruce D."/>
            <person name="Barry K."/>
            <person name="Shu S."/>
            <person name="Lindquist E."/>
            <person name="Wang M."/>
            <person name="Pitluck S."/>
            <person name="Vogel J.P."/>
            <person name="Garvin D.F."/>
            <person name="Mockler T.C."/>
            <person name="Schmutz J."/>
            <person name="Rokhsar D."/>
            <person name="Bevan M.W."/>
        </authorList>
    </citation>
    <scope>NUCLEOTIDE SEQUENCE</scope>
    <source>
        <strain evidence="2">Bd21</strain>
    </source>
</reference>
<dbReference type="Proteomes" id="UP000008810">
    <property type="component" value="Chromosome 4"/>
</dbReference>
<gene>
    <name evidence="2" type="ORF">BRADI_4g40067v3</name>
</gene>
<dbReference type="Gramene" id="PNT65306">
    <property type="protein sequence ID" value="PNT65306"/>
    <property type="gene ID" value="BRADI_4g40067v3"/>
</dbReference>
<proteinExistence type="predicted"/>
<evidence type="ECO:0000313" key="4">
    <source>
        <dbReference type="Proteomes" id="UP000008810"/>
    </source>
</evidence>
<dbReference type="InParanoid" id="A0A2K2CTE8"/>
<reference evidence="2 3" key="1">
    <citation type="journal article" date="2010" name="Nature">
        <title>Genome sequencing and analysis of the model grass Brachypodium distachyon.</title>
        <authorList>
            <consortium name="International Brachypodium Initiative"/>
        </authorList>
    </citation>
    <scope>NUCLEOTIDE SEQUENCE [LARGE SCALE GENOMIC DNA]</scope>
    <source>
        <strain evidence="2 3">Bd21</strain>
    </source>
</reference>
<name>A0A2K2CTE8_BRADI</name>
<sequence>MRSHDQIAPGRCDHLGSHESLHKRETENSNGTVQPYIDRSRDNVIRAVANGGRGGAARNRSTEAARNLARTRRLERLARARLNQARARADILEGGRNNQELSVLASELQRRWMDCSFYAGRPHVFH</sequence>
<evidence type="ECO:0000313" key="2">
    <source>
        <dbReference type="EMBL" id="PNT65306.1"/>
    </source>
</evidence>
<feature type="compositionally biased region" description="Basic and acidic residues" evidence="1">
    <location>
        <begin position="11"/>
        <end position="27"/>
    </location>
</feature>
<evidence type="ECO:0000256" key="1">
    <source>
        <dbReference type="SAM" id="MobiDB-lite"/>
    </source>
</evidence>
<dbReference type="EnsemblPlants" id="PNT65306">
    <property type="protein sequence ID" value="PNT65306"/>
    <property type="gene ID" value="BRADI_4g40067v3"/>
</dbReference>
<dbReference type="EMBL" id="CM000883">
    <property type="protein sequence ID" value="PNT65306.1"/>
    <property type="molecule type" value="Genomic_DNA"/>
</dbReference>
<reference evidence="3" key="3">
    <citation type="submission" date="2018-08" db="UniProtKB">
        <authorList>
            <consortium name="EnsemblPlants"/>
        </authorList>
    </citation>
    <scope>IDENTIFICATION</scope>
    <source>
        <strain evidence="3">cv. Bd21</strain>
    </source>
</reference>